<accession>A0A0F9GWD7</accession>
<dbReference type="EMBL" id="LAZR01016752">
    <property type="protein sequence ID" value="KKM03150.1"/>
    <property type="molecule type" value="Genomic_DNA"/>
</dbReference>
<sequence length="718" mass="82048">MNPINLTIKIDNNLTTPGDINVYAKVVNAYPVINWSFSTIRTVTIDEYTGLVDSTLVVDQLGYEIRIGTTISGGTIGTSAFIGDRVSTNFIYSKDKFWNYVGEPLERGRIYYGQINVKDEAGRDSDWVIFSFEYNSLPYVQDVKIEPLVPLVTDDLLIHYNYYDDGGDVQQGTILRWFKNGIYQKQFDNALIVKSRFLQVDDIWSVDVLPSDGYEYGVRITSPSVRVGQTTLVVSSLEVFPRNPNENDVLRAKYNYESLVFDDVPNIRWFINGQLVKEFNDLKFARPNVVPGDSVKFEIRPKGSTIYISSEEVEITYSDFVVYDIMVDGRKESLQVSTISPTISWKVYRPYNKSVNYVSIQIGTFYQADNIYTTVIQTDREIFLKHINLLERGIDYYITISVSDTQTFNKYISSHFRISGSRWEESVDNSTGWTIETLFIIGEIEQTTQEVYDETSYQVIKFNDGNRFGEVRIHNQRISFASEDFTLSSELDTTKANVLTIVGRGDNIKIYLNRNLIIDGTGLFTQASDKKTLEIGNTTGKDFVVNYKYFYYTISGDFYPGISTEYSDIKFHNFLEFENNESVALRSYVKDYTDYKIFGVNPDDVTESGSIYALVPGREQEHSTVSRTFAPINKIRSSPDGKKIAVAHSKGISLVTGYIISAFDYEIDFYNLGLDASGNYIYTYPNSYTWELMQNLGYEAGYFESDGFHINTISNIRD</sequence>
<protein>
    <submittedName>
        <fullName evidence="1">Uncharacterized protein</fullName>
    </submittedName>
</protein>
<name>A0A0F9GWD7_9ZZZZ</name>
<comment type="caution">
    <text evidence="1">The sequence shown here is derived from an EMBL/GenBank/DDBJ whole genome shotgun (WGS) entry which is preliminary data.</text>
</comment>
<reference evidence="1" key="1">
    <citation type="journal article" date="2015" name="Nature">
        <title>Complex archaea that bridge the gap between prokaryotes and eukaryotes.</title>
        <authorList>
            <person name="Spang A."/>
            <person name="Saw J.H."/>
            <person name="Jorgensen S.L."/>
            <person name="Zaremba-Niedzwiedzka K."/>
            <person name="Martijn J."/>
            <person name="Lind A.E."/>
            <person name="van Eijk R."/>
            <person name="Schleper C."/>
            <person name="Guy L."/>
            <person name="Ettema T.J."/>
        </authorList>
    </citation>
    <scope>NUCLEOTIDE SEQUENCE</scope>
</reference>
<evidence type="ECO:0000313" key="1">
    <source>
        <dbReference type="EMBL" id="KKM03150.1"/>
    </source>
</evidence>
<organism evidence="1">
    <name type="scientific">marine sediment metagenome</name>
    <dbReference type="NCBI Taxonomy" id="412755"/>
    <lineage>
        <taxon>unclassified sequences</taxon>
        <taxon>metagenomes</taxon>
        <taxon>ecological metagenomes</taxon>
    </lineage>
</organism>
<proteinExistence type="predicted"/>
<dbReference type="AlphaFoldDB" id="A0A0F9GWD7"/>
<gene>
    <name evidence="1" type="ORF">LCGC14_1777310</name>
</gene>